<dbReference type="Pfam" id="PF04122">
    <property type="entry name" value="CW_binding_2"/>
    <property type="match status" value="3"/>
</dbReference>
<dbReference type="PANTHER" id="PTHR30032:SF8">
    <property type="entry name" value="GERMINATION-SPECIFIC N-ACETYLMURAMOYL-L-ALANINE AMIDASE"/>
    <property type="match status" value="1"/>
</dbReference>
<organism evidence="7 8">
    <name type="scientific">Jeotgalibacillus malaysiensis</name>
    <dbReference type="NCBI Taxonomy" id="1508404"/>
    <lineage>
        <taxon>Bacteria</taxon>
        <taxon>Bacillati</taxon>
        <taxon>Bacillota</taxon>
        <taxon>Bacilli</taxon>
        <taxon>Bacillales</taxon>
        <taxon>Caryophanaceae</taxon>
        <taxon>Jeotgalibacillus</taxon>
    </lineage>
</organism>
<dbReference type="AlphaFoldDB" id="A0A0B5AUJ8"/>
<dbReference type="InterPro" id="IPR000064">
    <property type="entry name" value="NLP_P60_dom"/>
</dbReference>
<dbReference type="Proteomes" id="UP000031449">
    <property type="component" value="Chromosome"/>
</dbReference>
<dbReference type="SUPFAM" id="SSF54001">
    <property type="entry name" value="Cysteine proteinases"/>
    <property type="match status" value="1"/>
</dbReference>
<dbReference type="GO" id="GO:0008234">
    <property type="term" value="F:cysteine-type peptidase activity"/>
    <property type="evidence" value="ECO:0007669"/>
    <property type="project" value="UniProtKB-KW"/>
</dbReference>
<dbReference type="PANTHER" id="PTHR30032">
    <property type="entry name" value="N-ACETYLMURAMOYL-L-ALANINE AMIDASE-RELATED"/>
    <property type="match status" value="1"/>
</dbReference>
<evidence type="ECO:0000256" key="4">
    <source>
        <dbReference type="ARBA" id="ARBA00022807"/>
    </source>
</evidence>
<dbReference type="Pfam" id="PF00877">
    <property type="entry name" value="NLPC_P60"/>
    <property type="match status" value="1"/>
</dbReference>
<accession>A0A0B5AUJ8</accession>
<evidence type="ECO:0000313" key="7">
    <source>
        <dbReference type="EMBL" id="AJD92283.1"/>
    </source>
</evidence>
<proteinExistence type="inferred from homology"/>
<evidence type="ECO:0000256" key="2">
    <source>
        <dbReference type="ARBA" id="ARBA00022670"/>
    </source>
</evidence>
<keyword evidence="8" id="KW-1185">Reference proteome</keyword>
<feature type="chain" id="PRO_5002113436" description="NlpC/P60 domain-containing protein" evidence="5">
    <location>
        <begin position="28"/>
        <end position="447"/>
    </location>
</feature>
<dbReference type="BioCyc" id="JESP1508404:G14D9-12247-MONOMER"/>
<dbReference type="GO" id="GO:0006508">
    <property type="term" value="P:proteolysis"/>
    <property type="evidence" value="ECO:0007669"/>
    <property type="project" value="UniProtKB-KW"/>
</dbReference>
<dbReference type="InterPro" id="IPR038765">
    <property type="entry name" value="Papain-like_cys_pep_sf"/>
</dbReference>
<evidence type="ECO:0000313" key="8">
    <source>
        <dbReference type="Proteomes" id="UP000031449"/>
    </source>
</evidence>
<evidence type="ECO:0000259" key="6">
    <source>
        <dbReference type="PROSITE" id="PS51935"/>
    </source>
</evidence>
<dbReference type="HOGENOM" id="CLU_028455_0_0_9"/>
<protein>
    <recommendedName>
        <fullName evidence="6">NlpC/P60 domain-containing protein</fullName>
    </recommendedName>
</protein>
<keyword evidence="5" id="KW-0732">Signal</keyword>
<evidence type="ECO:0000256" key="5">
    <source>
        <dbReference type="SAM" id="SignalP"/>
    </source>
</evidence>
<feature type="domain" description="NlpC/P60" evidence="6">
    <location>
        <begin position="328"/>
        <end position="446"/>
    </location>
</feature>
<dbReference type="InterPro" id="IPR007253">
    <property type="entry name" value="Cell_wall-bd_2"/>
</dbReference>
<dbReference type="Gene3D" id="3.40.50.12090">
    <property type="match status" value="2"/>
</dbReference>
<sequence>MGMKKTIFAALFVLVISSFFSVNQSQAETFDINRIYGEDRYATAVEVSKKSFPKGSDAVVIAVGTNFPDALAGTPLAHKLNAPIILSTPDRLSPSAYYEIKRLNPSKAIVLGGHPVINSFVDRQLGGLGIEVERISGNNRYETAANIADRIGGSKAVVASGASFADSLAIASYAAEQQIPILLTPPDELHPSVKAALQGKSSTYVVGGTAAVSDTVVNQLPAPQRIAGKDRYETATKVIETFYPSSLETATVATGQAFADALTGSTYAANKSQPVVLTRQNSMPSTVKKTLNDKSVDNITVIGGEQVIPTSSINPPPPAPKPVVQTKPDVASEIVTTAKKYIGTPYKWGGTTPAGFDCSGFLGYVFRENGLSLPRTTIDIWNQGTKVSTKKVGDIVMFSTYRAGASHAGIYIGNNQFIHSGNNGVEITSLSNSYWSKAYIGTVRYIK</sequence>
<reference evidence="7 8" key="1">
    <citation type="submission" date="2014-08" db="EMBL/GenBank/DDBJ databases">
        <title>Complete genome of a marine bacteria Jeotgalibacillus malaysiensis.</title>
        <authorList>
            <person name="Yaakop A.S."/>
            <person name="Chan K.-G."/>
            <person name="Goh K.M."/>
        </authorList>
    </citation>
    <scope>NUCLEOTIDE SEQUENCE [LARGE SCALE GENOMIC DNA]</scope>
    <source>
        <strain evidence="7 8">D5</strain>
    </source>
</reference>
<evidence type="ECO:0000256" key="3">
    <source>
        <dbReference type="ARBA" id="ARBA00022801"/>
    </source>
</evidence>
<gene>
    <name evidence="7" type="ORF">JMA_29660</name>
</gene>
<feature type="signal peptide" evidence="5">
    <location>
        <begin position="1"/>
        <end position="27"/>
    </location>
</feature>
<dbReference type="Gene3D" id="3.90.1720.10">
    <property type="entry name" value="endopeptidase domain like (from Nostoc punctiforme)"/>
    <property type="match status" value="1"/>
</dbReference>
<keyword evidence="3" id="KW-0378">Hydrolase</keyword>
<keyword evidence="2" id="KW-0645">Protease</keyword>
<name>A0A0B5AUJ8_9BACL</name>
<dbReference type="PROSITE" id="PS51935">
    <property type="entry name" value="NLPC_P60"/>
    <property type="match status" value="1"/>
</dbReference>
<dbReference type="EMBL" id="CP009416">
    <property type="protein sequence ID" value="AJD92283.1"/>
    <property type="molecule type" value="Genomic_DNA"/>
</dbReference>
<evidence type="ECO:0000256" key="1">
    <source>
        <dbReference type="ARBA" id="ARBA00007074"/>
    </source>
</evidence>
<dbReference type="KEGG" id="jeo:JMA_29660"/>
<keyword evidence="4" id="KW-0788">Thiol protease</keyword>
<dbReference type="InterPro" id="IPR051922">
    <property type="entry name" value="Bact_Sporulation_Assoc"/>
</dbReference>
<comment type="similarity">
    <text evidence="1">Belongs to the peptidase C40 family.</text>
</comment>
<dbReference type="STRING" id="1508404.JMA_29660"/>